<evidence type="ECO:0000313" key="3">
    <source>
        <dbReference type="Proteomes" id="UP001266305"/>
    </source>
</evidence>
<comment type="caution">
    <text evidence="2">The sequence shown here is derived from an EMBL/GenBank/DDBJ whole genome shotgun (WGS) entry which is preliminary data.</text>
</comment>
<dbReference type="Proteomes" id="UP001266305">
    <property type="component" value="Unassembled WGS sequence"/>
</dbReference>
<organism evidence="2 3">
    <name type="scientific">Saguinus oedipus</name>
    <name type="common">Cotton-top tamarin</name>
    <name type="synonym">Oedipomidas oedipus</name>
    <dbReference type="NCBI Taxonomy" id="9490"/>
    <lineage>
        <taxon>Eukaryota</taxon>
        <taxon>Metazoa</taxon>
        <taxon>Chordata</taxon>
        <taxon>Craniata</taxon>
        <taxon>Vertebrata</taxon>
        <taxon>Euteleostomi</taxon>
        <taxon>Mammalia</taxon>
        <taxon>Eutheria</taxon>
        <taxon>Euarchontoglires</taxon>
        <taxon>Primates</taxon>
        <taxon>Haplorrhini</taxon>
        <taxon>Platyrrhini</taxon>
        <taxon>Cebidae</taxon>
        <taxon>Callitrichinae</taxon>
        <taxon>Saguinus</taxon>
    </lineage>
</organism>
<feature type="region of interest" description="Disordered" evidence="1">
    <location>
        <begin position="127"/>
        <end position="166"/>
    </location>
</feature>
<evidence type="ECO:0000256" key="1">
    <source>
        <dbReference type="SAM" id="MobiDB-lite"/>
    </source>
</evidence>
<proteinExistence type="predicted"/>
<feature type="non-terminal residue" evidence="2">
    <location>
        <position position="1"/>
    </location>
</feature>
<protein>
    <submittedName>
        <fullName evidence="2">Uncharacterized protein</fullName>
    </submittedName>
</protein>
<feature type="compositionally biased region" description="Polar residues" evidence="1">
    <location>
        <begin position="155"/>
        <end position="166"/>
    </location>
</feature>
<evidence type="ECO:0000313" key="2">
    <source>
        <dbReference type="EMBL" id="KAK2110508.1"/>
    </source>
</evidence>
<reference evidence="2 3" key="1">
    <citation type="submission" date="2023-05" db="EMBL/GenBank/DDBJ databases">
        <title>B98-5 Cell Line De Novo Hybrid Assembly: An Optical Mapping Approach.</title>
        <authorList>
            <person name="Kananen K."/>
            <person name="Auerbach J.A."/>
            <person name="Kautto E."/>
            <person name="Blachly J.S."/>
        </authorList>
    </citation>
    <scope>NUCLEOTIDE SEQUENCE [LARGE SCALE GENOMIC DNA]</scope>
    <source>
        <strain evidence="2">B95-8</strain>
        <tissue evidence="2">Cell line</tissue>
    </source>
</reference>
<feature type="region of interest" description="Disordered" evidence="1">
    <location>
        <begin position="46"/>
        <end position="68"/>
    </location>
</feature>
<dbReference type="EMBL" id="JASSZA010000005">
    <property type="protein sequence ID" value="KAK2110508.1"/>
    <property type="molecule type" value="Genomic_DNA"/>
</dbReference>
<name>A0ABQ9VMA0_SAGOE</name>
<keyword evidence="3" id="KW-1185">Reference proteome</keyword>
<sequence>AKVVRSIGLEAGTWLDEHGAGHRAAAGHRGAPGELGPHQEHCGELRQGGHLRPDPSGPECGPSFPVQPLLTARPLSTQQGERVSMFRGISPSCPLPGRAVEAPVSACAAKAEILPLVAHCGSDLRGGRTTRSVVGQKAAQARGPLLKTRRKGQSHPASQHHTPVGT</sequence>
<accession>A0ABQ9VMA0</accession>
<gene>
    <name evidence="2" type="ORF">P7K49_010254</name>
</gene>